<dbReference type="Proteomes" id="UP000219338">
    <property type="component" value="Unassembled WGS sequence"/>
</dbReference>
<sequence length="288" mass="31843">MLLKRLQARFPINFRSQPFISPIFTRRLTTETQAGPSRRPHFLFTGIVAGLGLYLGGAIYPPQELVFLYPRHAPAPPSDLTSPDVIAYTESLEQQLQNLPLLQKVRQAEDADEWYETRPYTNFPEDRRVNNLTAGALRGPGKLALPPVVRAKRDESEAWIFAHLGRSLCGHDGIIHGGLLATLLDESLGRLAIVNLPEKVGVTATLSLTYKAPTIADQFVVIKTSLQELQGRKITVTGRIEDLEGKILVEASALFVQPKYSGMLNKRPLHEALGMPTPIPPLSDAENL</sequence>
<dbReference type="OMA" id="RVFYNDK"/>
<keyword evidence="4" id="KW-1185">Reference proteome</keyword>
<dbReference type="SUPFAM" id="SSF54637">
    <property type="entry name" value="Thioesterase/thiol ester dehydrase-isomerase"/>
    <property type="match status" value="1"/>
</dbReference>
<dbReference type="AlphaFoldDB" id="A0A284RNK3"/>
<evidence type="ECO:0000256" key="1">
    <source>
        <dbReference type="SAM" id="Phobius"/>
    </source>
</evidence>
<keyword evidence="1" id="KW-0812">Transmembrane</keyword>
<dbReference type="STRING" id="47428.A0A284RNK3"/>
<dbReference type="CDD" id="cd03443">
    <property type="entry name" value="PaaI_thioesterase"/>
    <property type="match status" value="1"/>
</dbReference>
<keyword evidence="1" id="KW-1133">Transmembrane helix</keyword>
<name>A0A284RNK3_ARMOS</name>
<evidence type="ECO:0000313" key="4">
    <source>
        <dbReference type="Proteomes" id="UP000219338"/>
    </source>
</evidence>
<feature type="domain" description="Thioesterase" evidence="2">
    <location>
        <begin position="173"/>
        <end position="246"/>
    </location>
</feature>
<dbReference type="Pfam" id="PF03061">
    <property type="entry name" value="4HBT"/>
    <property type="match status" value="1"/>
</dbReference>
<dbReference type="EMBL" id="FUEG01000012">
    <property type="protein sequence ID" value="SJL10352.1"/>
    <property type="molecule type" value="Genomic_DNA"/>
</dbReference>
<dbReference type="PANTHER" id="PTHR47260:SF1">
    <property type="entry name" value="UPF0644 PROTEIN PB2B4.06"/>
    <property type="match status" value="1"/>
</dbReference>
<accession>A0A284RNK3</accession>
<evidence type="ECO:0000259" key="2">
    <source>
        <dbReference type="Pfam" id="PF03061"/>
    </source>
</evidence>
<organism evidence="3 4">
    <name type="scientific">Armillaria ostoyae</name>
    <name type="common">Armillaria root rot fungus</name>
    <dbReference type="NCBI Taxonomy" id="47428"/>
    <lineage>
        <taxon>Eukaryota</taxon>
        <taxon>Fungi</taxon>
        <taxon>Dikarya</taxon>
        <taxon>Basidiomycota</taxon>
        <taxon>Agaricomycotina</taxon>
        <taxon>Agaricomycetes</taxon>
        <taxon>Agaricomycetidae</taxon>
        <taxon>Agaricales</taxon>
        <taxon>Marasmiineae</taxon>
        <taxon>Physalacriaceae</taxon>
        <taxon>Armillaria</taxon>
    </lineage>
</organism>
<gene>
    <name evidence="3" type="ORF">ARMOST_13738</name>
</gene>
<dbReference type="InterPro" id="IPR029069">
    <property type="entry name" value="HotDog_dom_sf"/>
</dbReference>
<dbReference type="InterPro" id="IPR006683">
    <property type="entry name" value="Thioestr_dom"/>
</dbReference>
<proteinExistence type="predicted"/>
<dbReference type="Gene3D" id="3.10.129.10">
    <property type="entry name" value="Hotdog Thioesterase"/>
    <property type="match status" value="1"/>
</dbReference>
<keyword evidence="1" id="KW-0472">Membrane</keyword>
<evidence type="ECO:0000313" key="3">
    <source>
        <dbReference type="EMBL" id="SJL10352.1"/>
    </source>
</evidence>
<feature type="transmembrane region" description="Helical" evidence="1">
    <location>
        <begin position="42"/>
        <end position="60"/>
    </location>
</feature>
<dbReference type="InterPro" id="IPR052061">
    <property type="entry name" value="PTE-AB_protein"/>
</dbReference>
<dbReference type="OrthoDB" id="506431at2759"/>
<dbReference type="PANTHER" id="PTHR47260">
    <property type="entry name" value="UPF0644 PROTEIN PB2B4.06"/>
    <property type="match status" value="1"/>
</dbReference>
<protein>
    <recommendedName>
        <fullName evidence="2">Thioesterase domain-containing protein</fullName>
    </recommendedName>
</protein>
<reference evidence="4" key="1">
    <citation type="journal article" date="2017" name="Nat. Ecol. Evol.">
        <title>Genome expansion and lineage-specific genetic innovations in the forest pathogenic fungi Armillaria.</title>
        <authorList>
            <person name="Sipos G."/>
            <person name="Prasanna A.N."/>
            <person name="Walter M.C."/>
            <person name="O'Connor E."/>
            <person name="Balint B."/>
            <person name="Krizsan K."/>
            <person name="Kiss B."/>
            <person name="Hess J."/>
            <person name="Varga T."/>
            <person name="Slot J."/>
            <person name="Riley R."/>
            <person name="Boka B."/>
            <person name="Rigling D."/>
            <person name="Barry K."/>
            <person name="Lee J."/>
            <person name="Mihaltcheva S."/>
            <person name="LaButti K."/>
            <person name="Lipzen A."/>
            <person name="Waldron R."/>
            <person name="Moloney N.M."/>
            <person name="Sperisen C."/>
            <person name="Kredics L."/>
            <person name="Vagvoelgyi C."/>
            <person name="Patrignani A."/>
            <person name="Fitzpatrick D."/>
            <person name="Nagy I."/>
            <person name="Doyle S."/>
            <person name="Anderson J.B."/>
            <person name="Grigoriev I.V."/>
            <person name="Gueldener U."/>
            <person name="Muensterkoetter M."/>
            <person name="Nagy L.G."/>
        </authorList>
    </citation>
    <scope>NUCLEOTIDE SEQUENCE [LARGE SCALE GENOMIC DNA]</scope>
    <source>
        <strain evidence="4">C18/9</strain>
    </source>
</reference>